<evidence type="ECO:0000313" key="2">
    <source>
        <dbReference type="Proteomes" id="UP000199375"/>
    </source>
</evidence>
<dbReference type="AlphaFoldDB" id="A0A1C4V2U5"/>
<proteinExistence type="predicted"/>
<evidence type="ECO:0008006" key="3">
    <source>
        <dbReference type="Google" id="ProtNLM"/>
    </source>
</evidence>
<dbReference type="Proteomes" id="UP000199375">
    <property type="component" value="Unassembled WGS sequence"/>
</dbReference>
<organism evidence="1 2">
    <name type="scientific">Micromonospora haikouensis</name>
    <dbReference type="NCBI Taxonomy" id="686309"/>
    <lineage>
        <taxon>Bacteria</taxon>
        <taxon>Bacillati</taxon>
        <taxon>Actinomycetota</taxon>
        <taxon>Actinomycetes</taxon>
        <taxon>Micromonosporales</taxon>
        <taxon>Micromonosporaceae</taxon>
        <taxon>Micromonospora</taxon>
    </lineage>
</organism>
<dbReference type="EMBL" id="FMCW01000006">
    <property type="protein sequence ID" value="SCE78304.1"/>
    <property type="molecule type" value="Genomic_DNA"/>
</dbReference>
<sequence>MTRPRHAKGGAYEDLLREAERAGWTVTGGGNKHYKLKCPNSCRCIKTMSTTPSNPNYLRNMRAQLHRVTCWEDR</sequence>
<name>A0A1C4V2U5_9ACTN</name>
<accession>A0A1C4V2U5</accession>
<gene>
    <name evidence="1" type="ORF">GA0070558_106145</name>
</gene>
<protein>
    <recommendedName>
        <fullName evidence="3">HicA toxin of toxin-antitoxin</fullName>
    </recommendedName>
</protein>
<evidence type="ECO:0000313" key="1">
    <source>
        <dbReference type="EMBL" id="SCE78304.1"/>
    </source>
</evidence>
<reference evidence="1 2" key="1">
    <citation type="submission" date="2016-06" db="EMBL/GenBank/DDBJ databases">
        <authorList>
            <person name="Kjaerup R.B."/>
            <person name="Dalgaard T.S."/>
            <person name="Juul-Madsen H.R."/>
        </authorList>
    </citation>
    <scope>NUCLEOTIDE SEQUENCE [LARGE SCALE GENOMIC DNA]</scope>
    <source>
        <strain evidence="1 2">DSM 45626</strain>
    </source>
</reference>